<evidence type="ECO:0000313" key="1">
    <source>
        <dbReference type="EMBL" id="QJA64495.1"/>
    </source>
</evidence>
<organism evidence="1">
    <name type="scientific">viral metagenome</name>
    <dbReference type="NCBI Taxonomy" id="1070528"/>
    <lineage>
        <taxon>unclassified sequences</taxon>
        <taxon>metagenomes</taxon>
        <taxon>organismal metagenomes</taxon>
    </lineage>
</organism>
<reference evidence="1" key="1">
    <citation type="submission" date="2020-03" db="EMBL/GenBank/DDBJ databases">
        <title>The deep terrestrial virosphere.</title>
        <authorList>
            <person name="Holmfeldt K."/>
            <person name="Nilsson E."/>
            <person name="Simone D."/>
            <person name="Lopez-Fernandez M."/>
            <person name="Wu X."/>
            <person name="de Brujin I."/>
            <person name="Lundin D."/>
            <person name="Andersson A."/>
            <person name="Bertilsson S."/>
            <person name="Dopson M."/>
        </authorList>
    </citation>
    <scope>NUCLEOTIDE SEQUENCE</scope>
    <source>
        <strain evidence="1">MM415B00496</strain>
    </source>
</reference>
<gene>
    <name evidence="1" type="ORF">MM415B00496_0053</name>
</gene>
<sequence>MGESKMMKTETKKTLTDIPEHAPCIYGADVKDVCPVLIRLSEKAFKDYANPVVKQQLSGFPMEEIATNIQRMVQLTQGSYDRLIPFCHACPFPEIYSQQCYF</sequence>
<dbReference type="AlphaFoldDB" id="A0A6M3J5P3"/>
<proteinExistence type="predicted"/>
<accession>A0A6M3J5P3</accession>
<name>A0A6M3J5P3_9ZZZZ</name>
<dbReference type="EMBL" id="MT141520">
    <property type="protein sequence ID" value="QJA64495.1"/>
    <property type="molecule type" value="Genomic_DNA"/>
</dbReference>
<protein>
    <submittedName>
        <fullName evidence="1">Uncharacterized protein</fullName>
    </submittedName>
</protein>